<evidence type="ECO:0000256" key="3">
    <source>
        <dbReference type="RuleBase" id="RU000363"/>
    </source>
</evidence>
<dbReference type="Gene3D" id="3.40.50.720">
    <property type="entry name" value="NAD(P)-binding Rossmann-like Domain"/>
    <property type="match status" value="1"/>
</dbReference>
<dbReference type="NCBIfam" id="NF004825">
    <property type="entry name" value="PRK06181.1"/>
    <property type="match status" value="1"/>
</dbReference>
<evidence type="ECO:0000256" key="1">
    <source>
        <dbReference type="ARBA" id="ARBA00006484"/>
    </source>
</evidence>
<dbReference type="Proteomes" id="UP000823612">
    <property type="component" value="Unassembled WGS sequence"/>
</dbReference>
<dbReference type="SUPFAM" id="SSF51735">
    <property type="entry name" value="NAD(P)-binding Rossmann-fold domains"/>
    <property type="match status" value="1"/>
</dbReference>
<reference evidence="4" key="2">
    <citation type="journal article" date="2021" name="PeerJ">
        <title>Extensive microbial diversity within the chicken gut microbiome revealed by metagenomics and culture.</title>
        <authorList>
            <person name="Gilroy R."/>
            <person name="Ravi A."/>
            <person name="Getino M."/>
            <person name="Pursley I."/>
            <person name="Horton D.L."/>
            <person name="Alikhan N.F."/>
            <person name="Baker D."/>
            <person name="Gharbi K."/>
            <person name="Hall N."/>
            <person name="Watson M."/>
            <person name="Adriaenssens E.M."/>
            <person name="Foster-Nyarko E."/>
            <person name="Jarju S."/>
            <person name="Secka A."/>
            <person name="Antonio M."/>
            <person name="Oren A."/>
            <person name="Chaudhuri R.R."/>
            <person name="La Ragione R."/>
            <person name="Hildebrand F."/>
            <person name="Pallen M.J."/>
        </authorList>
    </citation>
    <scope>NUCLEOTIDE SEQUENCE</scope>
    <source>
        <strain evidence="4">2889</strain>
    </source>
</reference>
<dbReference type="EMBL" id="JADIMZ010000074">
    <property type="protein sequence ID" value="MBO8432618.1"/>
    <property type="molecule type" value="Genomic_DNA"/>
</dbReference>
<name>A0A9D9DSB6_9BACT</name>
<dbReference type="PANTHER" id="PTHR44196">
    <property type="entry name" value="DEHYDROGENASE/REDUCTASE SDR FAMILY MEMBER 7B"/>
    <property type="match status" value="1"/>
</dbReference>
<dbReference type="AlphaFoldDB" id="A0A9D9DSB6"/>
<gene>
    <name evidence="4" type="ORF">IAB08_04935</name>
</gene>
<sequence>MHHTLNGKTAMVSGASSGIGKALALELLQRGYNVSLSARRDYMITEYLQQALTPEEVNQRCLVVKTDVSREEDCKNWVEQTIAKFGRIDALVNNAGISMRGLFSECKLDVLRRLMDVNFWGTTYCSYYAIEHLLKTKGSLVGISSIAGYQSLPGRAAYSASKAAIQALLKTIRIENKKKGLHVMIACPGFTSSNIRAVALDKDGKPQGETPRDESKMMTAEKVAHLIANGMEHRKRSLILTPLGRLTVFVGKFWPKLTEDVSYAYMAKEPNSPFK</sequence>
<dbReference type="InterPro" id="IPR036291">
    <property type="entry name" value="NAD(P)-bd_dom_sf"/>
</dbReference>
<dbReference type="PROSITE" id="PS00061">
    <property type="entry name" value="ADH_SHORT"/>
    <property type="match status" value="1"/>
</dbReference>
<dbReference type="GO" id="GO:0016491">
    <property type="term" value="F:oxidoreductase activity"/>
    <property type="evidence" value="ECO:0007669"/>
    <property type="project" value="UniProtKB-KW"/>
</dbReference>
<dbReference type="PRINTS" id="PR00080">
    <property type="entry name" value="SDRFAMILY"/>
</dbReference>
<comment type="similarity">
    <text evidence="1 3">Belongs to the short-chain dehydrogenases/reductases (SDR) family.</text>
</comment>
<dbReference type="PRINTS" id="PR00081">
    <property type="entry name" value="GDHRDH"/>
</dbReference>
<dbReference type="InterPro" id="IPR020904">
    <property type="entry name" value="Sc_DH/Rdtase_CS"/>
</dbReference>
<protein>
    <submittedName>
        <fullName evidence="4">SDR family oxidoreductase</fullName>
    </submittedName>
</protein>
<proteinExistence type="inferred from homology"/>
<dbReference type="PANTHER" id="PTHR44196:SF1">
    <property type="entry name" value="DEHYDROGENASE_REDUCTASE SDR FAMILY MEMBER 7B"/>
    <property type="match status" value="1"/>
</dbReference>
<evidence type="ECO:0000256" key="2">
    <source>
        <dbReference type="ARBA" id="ARBA00023002"/>
    </source>
</evidence>
<keyword evidence="2" id="KW-0560">Oxidoreductase</keyword>
<accession>A0A9D9DSB6</accession>
<dbReference type="Pfam" id="PF00106">
    <property type="entry name" value="adh_short"/>
    <property type="match status" value="1"/>
</dbReference>
<evidence type="ECO:0000313" key="4">
    <source>
        <dbReference type="EMBL" id="MBO8432618.1"/>
    </source>
</evidence>
<reference evidence="4" key="1">
    <citation type="submission" date="2020-10" db="EMBL/GenBank/DDBJ databases">
        <authorList>
            <person name="Gilroy R."/>
        </authorList>
    </citation>
    <scope>NUCLEOTIDE SEQUENCE</scope>
    <source>
        <strain evidence="4">2889</strain>
    </source>
</reference>
<organism evidence="4 5">
    <name type="scientific">Candidatus Pullibacteroides excrementavium</name>
    <dbReference type="NCBI Taxonomy" id="2840905"/>
    <lineage>
        <taxon>Bacteria</taxon>
        <taxon>Pseudomonadati</taxon>
        <taxon>Bacteroidota</taxon>
        <taxon>Bacteroidia</taxon>
        <taxon>Bacteroidales</taxon>
        <taxon>Candidatus Pullibacteroides</taxon>
    </lineage>
</organism>
<comment type="caution">
    <text evidence="4">The sequence shown here is derived from an EMBL/GenBank/DDBJ whole genome shotgun (WGS) entry which is preliminary data.</text>
</comment>
<evidence type="ECO:0000313" key="5">
    <source>
        <dbReference type="Proteomes" id="UP000823612"/>
    </source>
</evidence>
<dbReference type="GO" id="GO:0016020">
    <property type="term" value="C:membrane"/>
    <property type="evidence" value="ECO:0007669"/>
    <property type="project" value="TreeGrafter"/>
</dbReference>
<dbReference type="InterPro" id="IPR002347">
    <property type="entry name" value="SDR_fam"/>
</dbReference>